<protein>
    <submittedName>
        <fullName evidence="1">Uncharacterized protein</fullName>
    </submittedName>
</protein>
<keyword evidence="2" id="KW-1185">Reference proteome</keyword>
<gene>
    <name evidence="1" type="ORF">CEXT_378641</name>
</gene>
<sequence>MDFLRTDTALAPVLIKHLAHFLINTWSSGVINSAVPEFHGRLMEDISPGKVAFTP</sequence>
<dbReference type="EMBL" id="BPLR01016333">
    <property type="protein sequence ID" value="GIY83070.1"/>
    <property type="molecule type" value="Genomic_DNA"/>
</dbReference>
<comment type="caution">
    <text evidence="1">The sequence shown here is derived from an EMBL/GenBank/DDBJ whole genome shotgun (WGS) entry which is preliminary data.</text>
</comment>
<dbReference type="Proteomes" id="UP001054945">
    <property type="component" value="Unassembled WGS sequence"/>
</dbReference>
<reference evidence="1 2" key="1">
    <citation type="submission" date="2021-06" db="EMBL/GenBank/DDBJ databases">
        <title>Caerostris extrusa draft genome.</title>
        <authorList>
            <person name="Kono N."/>
            <person name="Arakawa K."/>
        </authorList>
    </citation>
    <scope>NUCLEOTIDE SEQUENCE [LARGE SCALE GENOMIC DNA]</scope>
</reference>
<accession>A0AAV4WNM0</accession>
<proteinExistence type="predicted"/>
<name>A0AAV4WNM0_CAEEX</name>
<evidence type="ECO:0000313" key="2">
    <source>
        <dbReference type="Proteomes" id="UP001054945"/>
    </source>
</evidence>
<feature type="non-terminal residue" evidence="1">
    <location>
        <position position="55"/>
    </location>
</feature>
<dbReference type="AlphaFoldDB" id="A0AAV4WNM0"/>
<organism evidence="1 2">
    <name type="scientific">Caerostris extrusa</name>
    <name type="common">Bark spider</name>
    <name type="synonym">Caerostris bankana</name>
    <dbReference type="NCBI Taxonomy" id="172846"/>
    <lineage>
        <taxon>Eukaryota</taxon>
        <taxon>Metazoa</taxon>
        <taxon>Ecdysozoa</taxon>
        <taxon>Arthropoda</taxon>
        <taxon>Chelicerata</taxon>
        <taxon>Arachnida</taxon>
        <taxon>Araneae</taxon>
        <taxon>Araneomorphae</taxon>
        <taxon>Entelegynae</taxon>
        <taxon>Araneoidea</taxon>
        <taxon>Araneidae</taxon>
        <taxon>Caerostris</taxon>
    </lineage>
</organism>
<evidence type="ECO:0000313" key="1">
    <source>
        <dbReference type="EMBL" id="GIY83070.1"/>
    </source>
</evidence>